<feature type="domain" description="EamA" evidence="8">
    <location>
        <begin position="172"/>
        <end position="306"/>
    </location>
</feature>
<dbReference type="Proteomes" id="UP000672602">
    <property type="component" value="Unassembled WGS sequence"/>
</dbReference>
<keyword evidence="3 7" id="KW-0812">Transmembrane</keyword>
<feature type="transmembrane region" description="Helical" evidence="7">
    <location>
        <begin position="144"/>
        <end position="162"/>
    </location>
</feature>
<feature type="transmembrane region" description="Helical" evidence="7">
    <location>
        <begin position="32"/>
        <end position="48"/>
    </location>
</feature>
<evidence type="ECO:0000256" key="7">
    <source>
        <dbReference type="SAM" id="Phobius"/>
    </source>
</evidence>
<evidence type="ECO:0000313" key="9">
    <source>
        <dbReference type="EMBL" id="MBP5857123.1"/>
    </source>
</evidence>
<dbReference type="InterPro" id="IPR050638">
    <property type="entry name" value="AA-Vitamin_Transporters"/>
</dbReference>
<evidence type="ECO:0000256" key="4">
    <source>
        <dbReference type="ARBA" id="ARBA00022989"/>
    </source>
</evidence>
<keyword evidence="4 7" id="KW-1133">Transmembrane helix</keyword>
<feature type="transmembrane region" description="Helical" evidence="7">
    <location>
        <begin position="201"/>
        <end position="222"/>
    </location>
</feature>
<dbReference type="PANTHER" id="PTHR32322:SF2">
    <property type="entry name" value="EAMA DOMAIN-CONTAINING PROTEIN"/>
    <property type="match status" value="1"/>
</dbReference>
<comment type="caution">
    <text evidence="9">The sequence shown here is derived from an EMBL/GenBank/DDBJ whole genome shotgun (WGS) entry which is preliminary data.</text>
</comment>
<comment type="subcellular location">
    <subcellularLocation>
        <location evidence="1">Membrane</location>
        <topology evidence="1">Multi-pass membrane protein</topology>
    </subcellularLocation>
</comment>
<protein>
    <submittedName>
        <fullName evidence="9">DMT family transporter</fullName>
    </submittedName>
</protein>
<evidence type="ECO:0000256" key="2">
    <source>
        <dbReference type="ARBA" id="ARBA00007362"/>
    </source>
</evidence>
<feature type="transmembrane region" description="Helical" evidence="7">
    <location>
        <begin position="234"/>
        <end position="254"/>
    </location>
</feature>
<evidence type="ECO:0000313" key="10">
    <source>
        <dbReference type="Proteomes" id="UP000672602"/>
    </source>
</evidence>
<evidence type="ECO:0000256" key="5">
    <source>
        <dbReference type="ARBA" id="ARBA00023136"/>
    </source>
</evidence>
<evidence type="ECO:0000259" key="8">
    <source>
        <dbReference type="Pfam" id="PF00892"/>
    </source>
</evidence>
<keyword evidence="10" id="KW-1185">Reference proteome</keyword>
<dbReference type="InterPro" id="IPR000620">
    <property type="entry name" value="EamA_dom"/>
</dbReference>
<dbReference type="Gene3D" id="1.10.3730.20">
    <property type="match status" value="1"/>
</dbReference>
<feature type="transmembrane region" description="Helical" evidence="7">
    <location>
        <begin position="90"/>
        <end position="110"/>
    </location>
</feature>
<dbReference type="AlphaFoldDB" id="A0A8J7SIL0"/>
<reference evidence="9" key="1">
    <citation type="submission" date="2021-04" db="EMBL/GenBank/DDBJ databases">
        <authorList>
            <person name="Zhang D.-C."/>
        </authorList>
    </citation>
    <scope>NUCLEOTIDE SEQUENCE</scope>
    <source>
        <strain evidence="9">CGMCC 1.15697</strain>
    </source>
</reference>
<dbReference type="InterPro" id="IPR037185">
    <property type="entry name" value="EmrE-like"/>
</dbReference>
<feature type="transmembrane region" description="Helical" evidence="7">
    <location>
        <begin position="292"/>
        <end position="313"/>
    </location>
</feature>
<feature type="transmembrane region" description="Helical" evidence="7">
    <location>
        <begin position="116"/>
        <end position="137"/>
    </location>
</feature>
<dbReference type="EMBL" id="JAGMWN010000003">
    <property type="protein sequence ID" value="MBP5857123.1"/>
    <property type="molecule type" value="Genomic_DNA"/>
</dbReference>
<evidence type="ECO:0000256" key="6">
    <source>
        <dbReference type="SAM" id="MobiDB-lite"/>
    </source>
</evidence>
<feature type="transmembrane region" description="Helical" evidence="7">
    <location>
        <begin position="60"/>
        <end position="78"/>
    </location>
</feature>
<sequence length="317" mass="33041">MTAMEGSTPPPPLSPGGGGTPGGQTGGFKSHAAMLAAIFSFASGLIVSKSLVLKVSPGEILIGQLVIGALLLWGYLLYRPGRPRFGGVFWRMALMGISAPGLVNILNILGMQHTSAVNMVILWALMPVLTQFAGRLFLGEALRLSQIVGCIVAFSGVMLILGTRHGEAGSLLGDALIFGAVLSSIATQLLGRRVNQRADNLCVAAVQVTAAVGLSVAVYPWLSDGPPLDGWSASALVELAYLGLFSTFMLFLFYNIALRQLPVGRVGLLMTMVPAFGTVGASAYLGERVGPTDLIGLAVVMIGVALPFSTGLFKGRR</sequence>
<dbReference type="GO" id="GO:0016020">
    <property type="term" value="C:membrane"/>
    <property type="evidence" value="ECO:0007669"/>
    <property type="project" value="UniProtKB-SubCell"/>
</dbReference>
<feature type="region of interest" description="Disordered" evidence="6">
    <location>
        <begin position="1"/>
        <end position="22"/>
    </location>
</feature>
<organism evidence="9 10">
    <name type="scientific">Marivibrio halodurans</name>
    <dbReference type="NCBI Taxonomy" id="2039722"/>
    <lineage>
        <taxon>Bacteria</taxon>
        <taxon>Pseudomonadati</taxon>
        <taxon>Pseudomonadota</taxon>
        <taxon>Alphaproteobacteria</taxon>
        <taxon>Rhodospirillales</taxon>
        <taxon>Rhodospirillaceae</taxon>
        <taxon>Marivibrio</taxon>
    </lineage>
</organism>
<feature type="domain" description="EamA" evidence="8">
    <location>
        <begin position="33"/>
        <end position="161"/>
    </location>
</feature>
<accession>A0A8J7SIL0</accession>
<comment type="similarity">
    <text evidence="2">Belongs to the EamA transporter family.</text>
</comment>
<dbReference type="Pfam" id="PF00892">
    <property type="entry name" value="EamA"/>
    <property type="match status" value="2"/>
</dbReference>
<dbReference type="PANTHER" id="PTHR32322">
    <property type="entry name" value="INNER MEMBRANE TRANSPORTER"/>
    <property type="match status" value="1"/>
</dbReference>
<evidence type="ECO:0000256" key="1">
    <source>
        <dbReference type="ARBA" id="ARBA00004141"/>
    </source>
</evidence>
<feature type="transmembrane region" description="Helical" evidence="7">
    <location>
        <begin position="266"/>
        <end position="286"/>
    </location>
</feature>
<dbReference type="SUPFAM" id="SSF103481">
    <property type="entry name" value="Multidrug resistance efflux transporter EmrE"/>
    <property type="match status" value="2"/>
</dbReference>
<proteinExistence type="inferred from homology"/>
<name>A0A8J7SIL0_9PROT</name>
<keyword evidence="5 7" id="KW-0472">Membrane</keyword>
<dbReference type="RefSeq" id="WP_210681684.1">
    <property type="nucleotide sequence ID" value="NZ_JAGMWN010000003.1"/>
</dbReference>
<evidence type="ECO:0000256" key="3">
    <source>
        <dbReference type="ARBA" id="ARBA00022692"/>
    </source>
</evidence>
<gene>
    <name evidence="9" type="ORF">KAJ83_08885</name>
</gene>